<gene>
    <name evidence="1" type="ORF">DL89DRAFT_255557</name>
</gene>
<evidence type="ECO:0000313" key="2">
    <source>
        <dbReference type="Proteomes" id="UP000193922"/>
    </source>
</evidence>
<reference evidence="1 2" key="1">
    <citation type="submission" date="2016-07" db="EMBL/GenBank/DDBJ databases">
        <title>Pervasive Adenine N6-methylation of Active Genes in Fungi.</title>
        <authorList>
            <consortium name="DOE Joint Genome Institute"/>
            <person name="Mondo S.J."/>
            <person name="Dannebaum R.O."/>
            <person name="Kuo R.C."/>
            <person name="Labutti K."/>
            <person name="Haridas S."/>
            <person name="Kuo A."/>
            <person name="Salamov A."/>
            <person name="Ahrendt S.R."/>
            <person name="Lipzen A."/>
            <person name="Sullivan W."/>
            <person name="Andreopoulos W.B."/>
            <person name="Clum A."/>
            <person name="Lindquist E."/>
            <person name="Daum C."/>
            <person name="Ramamoorthy G.K."/>
            <person name="Gryganskyi A."/>
            <person name="Culley D."/>
            <person name="Magnuson J.K."/>
            <person name="James T.Y."/>
            <person name="O'Malley M.A."/>
            <person name="Stajich J.E."/>
            <person name="Spatafora J.W."/>
            <person name="Visel A."/>
            <person name="Grigoriev I.V."/>
        </authorList>
    </citation>
    <scope>NUCLEOTIDE SEQUENCE [LARGE SCALE GENOMIC DNA]</scope>
    <source>
        <strain evidence="1 2">ATCC 12442</strain>
    </source>
</reference>
<sequence>MAIRSWKNMAILNAGLHESNSSMPRVWMPTRLYAMMRPMLDPSMLKDKVFVCDQVSAQPFIFSISSVPFQFFPMVTCQVHVCKGIRLESFLPNIQLANDMRGLGCLYHLTDLRCHIFASQDPALERWPVFQFFVTRYMPPSAKTCDNFIQPTAPGSLLSI</sequence>
<organism evidence="1 2">
    <name type="scientific">Linderina pennispora</name>
    <dbReference type="NCBI Taxonomy" id="61395"/>
    <lineage>
        <taxon>Eukaryota</taxon>
        <taxon>Fungi</taxon>
        <taxon>Fungi incertae sedis</taxon>
        <taxon>Zoopagomycota</taxon>
        <taxon>Kickxellomycotina</taxon>
        <taxon>Kickxellomycetes</taxon>
        <taxon>Kickxellales</taxon>
        <taxon>Kickxellaceae</taxon>
        <taxon>Linderina</taxon>
    </lineage>
</organism>
<proteinExistence type="predicted"/>
<dbReference type="Proteomes" id="UP000193922">
    <property type="component" value="Unassembled WGS sequence"/>
</dbReference>
<keyword evidence="2" id="KW-1185">Reference proteome</keyword>
<dbReference type="RefSeq" id="XP_040745252.1">
    <property type="nucleotide sequence ID" value="XM_040885366.1"/>
</dbReference>
<evidence type="ECO:0000313" key="1">
    <source>
        <dbReference type="EMBL" id="ORX71828.1"/>
    </source>
</evidence>
<name>A0A1Y1WER5_9FUNG</name>
<accession>A0A1Y1WER5</accession>
<comment type="caution">
    <text evidence="1">The sequence shown here is derived from an EMBL/GenBank/DDBJ whole genome shotgun (WGS) entry which is preliminary data.</text>
</comment>
<protein>
    <submittedName>
        <fullName evidence="1">Uncharacterized protein</fullName>
    </submittedName>
</protein>
<dbReference type="GeneID" id="63802014"/>
<dbReference type="EMBL" id="MCFD01000003">
    <property type="protein sequence ID" value="ORX71828.1"/>
    <property type="molecule type" value="Genomic_DNA"/>
</dbReference>
<dbReference type="AlphaFoldDB" id="A0A1Y1WER5"/>